<evidence type="ECO:0000256" key="1">
    <source>
        <dbReference type="SAM" id="Coils"/>
    </source>
</evidence>
<gene>
    <name evidence="2" type="ORF">NAES01612_LOCUS10333</name>
</gene>
<feature type="coiled-coil region" evidence="1">
    <location>
        <begin position="199"/>
        <end position="285"/>
    </location>
</feature>
<evidence type="ECO:0000313" key="2">
    <source>
        <dbReference type="EMBL" id="CAE2303268.1"/>
    </source>
</evidence>
<accession>A0A7S4KS60</accession>
<protein>
    <submittedName>
        <fullName evidence="2">Uncharacterized protein</fullName>
    </submittedName>
</protein>
<feature type="coiled-coil region" evidence="1">
    <location>
        <begin position="383"/>
        <end position="410"/>
    </location>
</feature>
<proteinExistence type="predicted"/>
<sequence length="564" mass="63607">MSEMSLPKSKTLSTVGHSIITKALDALLKSVNIDPENDLPHIVKSGDKWTFTPTACQKKRSSYVDLDTFWVEHEGCSFKLAYSSFSQNICVILQDRERRPMEIDEATPGDFSHSNDSTVCGTVLESLLDSFPFAVLYVSSILVGNTNRLDSRLCEIIEETAKIHTNYQKELEVKSMNENELLELIKAGASDLIESQSKIADLSRRIETAGDEISKLRLENVKLADRMSLEELEGSKRRDDENEIMLLNSRLSDAEEQAARLSDDLARTQKECENLQAEKGVLRRESLDHIHTVMDLVATPLQPFPPEGADPNCPSCERLCIACADLKAQLQASEKVRLHVQEEIIHGKSHRMQEICCQRDEIEYLKRKIYELRTEGEETRNKLLACTAQNDELQRTLAQMSSQAQELNRTHPSSVSQHDLMAPTRHYQTFNSFGPGPLGKVAMADDNQLITRKIAHDLETKARLVASKGNFPNAQKKLGQNKADHLDGPLAFTHRLPARHMESPELQPRDLERHIMEIKEKVDRNLQSSSPLLEDEAQMLDVIREELLNSPTSGVVEYDSKIAS</sequence>
<keyword evidence="1" id="KW-0175">Coiled coil</keyword>
<organism evidence="2">
    <name type="scientific">Paramoeba aestuarina</name>
    <dbReference type="NCBI Taxonomy" id="180227"/>
    <lineage>
        <taxon>Eukaryota</taxon>
        <taxon>Amoebozoa</taxon>
        <taxon>Discosea</taxon>
        <taxon>Flabellinia</taxon>
        <taxon>Dactylopodida</taxon>
        <taxon>Paramoebidae</taxon>
        <taxon>Paramoeba</taxon>
    </lineage>
</organism>
<dbReference type="EMBL" id="HBKR01015622">
    <property type="protein sequence ID" value="CAE2303268.1"/>
    <property type="molecule type" value="Transcribed_RNA"/>
</dbReference>
<name>A0A7S4KS60_9EUKA</name>
<reference evidence="2" key="1">
    <citation type="submission" date="2021-01" db="EMBL/GenBank/DDBJ databases">
        <authorList>
            <person name="Corre E."/>
            <person name="Pelletier E."/>
            <person name="Niang G."/>
            <person name="Scheremetjew M."/>
            <person name="Finn R."/>
            <person name="Kale V."/>
            <person name="Holt S."/>
            <person name="Cochrane G."/>
            <person name="Meng A."/>
            <person name="Brown T."/>
            <person name="Cohen L."/>
        </authorList>
    </citation>
    <scope>NUCLEOTIDE SEQUENCE</scope>
    <source>
        <strain evidence="2">SoJaBio B1-5/56/2</strain>
    </source>
</reference>
<dbReference type="AlphaFoldDB" id="A0A7S4KS60"/>